<keyword evidence="4" id="KW-0107">Calcium channel</keyword>
<comment type="subcellular location">
    <subcellularLocation>
        <location evidence="1">Membrane</location>
        <topology evidence="1">Multi-pass membrane protein</topology>
    </subcellularLocation>
</comment>
<protein>
    <recommendedName>
        <fullName evidence="19">Sodium channel protein</fullName>
    </recommendedName>
</protein>
<dbReference type="InterPro" id="IPR027359">
    <property type="entry name" value="Volt_channel_dom_sf"/>
</dbReference>
<feature type="region of interest" description="Disordered" evidence="14">
    <location>
        <begin position="348"/>
        <end position="376"/>
    </location>
</feature>
<evidence type="ECO:0000256" key="2">
    <source>
        <dbReference type="ARBA" id="ARBA00022448"/>
    </source>
</evidence>
<evidence type="ECO:0000256" key="11">
    <source>
        <dbReference type="ARBA" id="ARBA00023136"/>
    </source>
</evidence>
<dbReference type="GO" id="GO:0008331">
    <property type="term" value="F:high voltage-gated calcium channel activity"/>
    <property type="evidence" value="ECO:0007669"/>
    <property type="project" value="TreeGrafter"/>
</dbReference>
<evidence type="ECO:0000256" key="6">
    <source>
        <dbReference type="ARBA" id="ARBA00022737"/>
    </source>
</evidence>
<evidence type="ECO:0000256" key="12">
    <source>
        <dbReference type="ARBA" id="ARBA00023180"/>
    </source>
</evidence>
<evidence type="ECO:0000256" key="8">
    <source>
        <dbReference type="ARBA" id="ARBA00022882"/>
    </source>
</evidence>
<keyword evidence="6" id="KW-0677">Repeat</keyword>
<dbReference type="GO" id="GO:0098703">
    <property type="term" value="P:calcium ion import across plasma membrane"/>
    <property type="evidence" value="ECO:0007669"/>
    <property type="project" value="TreeGrafter"/>
</dbReference>
<keyword evidence="13" id="KW-0407">Ion channel</keyword>
<evidence type="ECO:0000256" key="5">
    <source>
        <dbReference type="ARBA" id="ARBA00022692"/>
    </source>
</evidence>
<evidence type="ECO:0000256" key="3">
    <source>
        <dbReference type="ARBA" id="ARBA00022568"/>
    </source>
</evidence>
<dbReference type="Pfam" id="PF16905">
    <property type="entry name" value="GPHH"/>
    <property type="match status" value="1"/>
</dbReference>
<feature type="domain" description="Voltage-dependent L-type calcium channel IQ-associated" evidence="17">
    <location>
        <begin position="225"/>
        <end position="262"/>
    </location>
</feature>
<dbReference type="Gene3D" id="1.10.287.70">
    <property type="match status" value="1"/>
</dbReference>
<evidence type="ECO:0000256" key="7">
    <source>
        <dbReference type="ARBA" id="ARBA00022837"/>
    </source>
</evidence>
<dbReference type="Pfam" id="PF00520">
    <property type="entry name" value="Ion_trans"/>
    <property type="match status" value="1"/>
</dbReference>
<evidence type="ECO:0000256" key="14">
    <source>
        <dbReference type="SAM" id="MobiDB-lite"/>
    </source>
</evidence>
<dbReference type="Gene3D" id="1.20.120.350">
    <property type="entry name" value="Voltage-gated potassium channels. Chain C"/>
    <property type="match status" value="1"/>
</dbReference>
<evidence type="ECO:0000256" key="9">
    <source>
        <dbReference type="ARBA" id="ARBA00022989"/>
    </source>
</evidence>
<accession>A0A7S3C4M4</accession>
<keyword evidence="3" id="KW-0109">Calcium transport</keyword>
<evidence type="ECO:0000259" key="17">
    <source>
        <dbReference type="Pfam" id="PF16905"/>
    </source>
</evidence>
<evidence type="ECO:0000256" key="4">
    <source>
        <dbReference type="ARBA" id="ARBA00022673"/>
    </source>
</evidence>
<gene>
    <name evidence="18" type="ORF">HERI1096_LOCUS40382</name>
</gene>
<dbReference type="GO" id="GO:0005891">
    <property type="term" value="C:voltage-gated calcium channel complex"/>
    <property type="evidence" value="ECO:0007669"/>
    <property type="project" value="TreeGrafter"/>
</dbReference>
<dbReference type="InterPro" id="IPR031649">
    <property type="entry name" value="GPHH_dom"/>
</dbReference>
<evidence type="ECO:0000313" key="18">
    <source>
        <dbReference type="EMBL" id="CAE0154144.1"/>
    </source>
</evidence>
<dbReference type="AlphaFoldDB" id="A0A7S3C4M4"/>
<dbReference type="EMBL" id="HBHX01072962">
    <property type="protein sequence ID" value="CAE0154144.1"/>
    <property type="molecule type" value="Transcribed_RNA"/>
</dbReference>
<dbReference type="InterPro" id="IPR050599">
    <property type="entry name" value="VDCC_alpha-1_subunit"/>
</dbReference>
<dbReference type="Gene3D" id="1.10.238.10">
    <property type="entry name" value="EF-hand"/>
    <property type="match status" value="1"/>
</dbReference>
<keyword evidence="10" id="KW-0406">Ion transport</keyword>
<evidence type="ECO:0000256" key="15">
    <source>
        <dbReference type="SAM" id="Phobius"/>
    </source>
</evidence>
<feature type="transmembrane region" description="Helical" evidence="15">
    <location>
        <begin position="182"/>
        <end position="203"/>
    </location>
</feature>
<proteinExistence type="predicted"/>
<evidence type="ECO:0000256" key="13">
    <source>
        <dbReference type="ARBA" id="ARBA00023303"/>
    </source>
</evidence>
<keyword evidence="9 15" id="KW-1133">Transmembrane helix</keyword>
<keyword evidence="8" id="KW-0851">Voltage-gated channel</keyword>
<keyword evidence="2" id="KW-0813">Transport</keyword>
<evidence type="ECO:0000259" key="16">
    <source>
        <dbReference type="Pfam" id="PF00520"/>
    </source>
</evidence>
<reference evidence="18" key="1">
    <citation type="submission" date="2021-01" db="EMBL/GenBank/DDBJ databases">
        <authorList>
            <person name="Corre E."/>
            <person name="Pelletier E."/>
            <person name="Niang G."/>
            <person name="Scheremetjew M."/>
            <person name="Finn R."/>
            <person name="Kale V."/>
            <person name="Holt S."/>
            <person name="Cochrane G."/>
            <person name="Meng A."/>
            <person name="Brown T."/>
            <person name="Cohen L."/>
        </authorList>
    </citation>
    <scope>NUCLEOTIDE SEQUENCE</scope>
    <source>
        <strain evidence="18">CCMP281</strain>
    </source>
</reference>
<dbReference type="PANTHER" id="PTHR45628">
    <property type="entry name" value="VOLTAGE-DEPENDENT CALCIUM CHANNEL TYPE A SUBUNIT ALPHA-1"/>
    <property type="match status" value="1"/>
</dbReference>
<organism evidence="18">
    <name type="scientific">Haptolina ericina</name>
    <dbReference type="NCBI Taxonomy" id="156174"/>
    <lineage>
        <taxon>Eukaryota</taxon>
        <taxon>Haptista</taxon>
        <taxon>Haptophyta</taxon>
        <taxon>Prymnesiophyceae</taxon>
        <taxon>Prymnesiales</taxon>
        <taxon>Prymnesiaceae</taxon>
        <taxon>Haptolina</taxon>
    </lineage>
</organism>
<feature type="domain" description="Ion transport" evidence="16">
    <location>
        <begin position="4"/>
        <end position="211"/>
    </location>
</feature>
<keyword evidence="12" id="KW-0325">Glycoprotein</keyword>
<evidence type="ECO:0000256" key="10">
    <source>
        <dbReference type="ARBA" id="ARBA00023065"/>
    </source>
</evidence>
<name>A0A7S3C4M4_9EUKA</name>
<keyword evidence="5 15" id="KW-0812">Transmembrane</keyword>
<evidence type="ECO:0008006" key="19">
    <source>
        <dbReference type="Google" id="ProtNLM"/>
    </source>
</evidence>
<keyword evidence="11 15" id="KW-0472">Membrane</keyword>
<sequence>MDAFAYVYYIECVLKITALGRRYFTDSWCLFDFFLVVTSLLDQFASELLSQILPVPPMLLRVLRIFRIQRVLRLIKGAKGIRDLVMTIVMSFPSLINVCSLLALVIFMYAVLGVQLFSYTVRQLNVNRDRNFETLGHAFLTLFQCLTGDGWSSIMMDLMVTEGSGVCSVEQGNCGGIISVPYFISFGLIGTFVFLNLIVAVILENFSKLSETNPELVSASDIVTFTEVWSEFDPDADKKIATVKLPRLVLRLPPPMGIEGECLNAPEKAAMRLCLGLNLQQVDGEVEFEQTMKALVAFNFRTKVPDAEVDTSEVHPHTTFERSDAAREIALHILGGPMRAMMERRRTMKGMSSTSNGTPNPPNPLSNRGDEDPYSA</sequence>
<evidence type="ECO:0000256" key="1">
    <source>
        <dbReference type="ARBA" id="ARBA00004141"/>
    </source>
</evidence>
<dbReference type="PANTHER" id="PTHR45628:SF7">
    <property type="entry name" value="VOLTAGE-DEPENDENT CALCIUM CHANNEL TYPE A SUBUNIT ALPHA-1"/>
    <property type="match status" value="1"/>
</dbReference>
<keyword evidence="7" id="KW-0106">Calcium</keyword>
<dbReference type="InterPro" id="IPR005821">
    <property type="entry name" value="Ion_trans_dom"/>
</dbReference>
<dbReference type="SUPFAM" id="SSF81324">
    <property type="entry name" value="Voltage-gated potassium channels"/>
    <property type="match status" value="1"/>
</dbReference>
<feature type="transmembrane region" description="Helical" evidence="15">
    <location>
        <begin position="84"/>
        <end position="112"/>
    </location>
</feature>